<accession>A0A1V9FH15</accession>
<dbReference type="EMBL" id="LWBP01000191">
    <property type="protein sequence ID" value="OQP57561.1"/>
    <property type="molecule type" value="Genomic_DNA"/>
</dbReference>
<organism evidence="2 3">
    <name type="scientific">Niastella populi</name>
    <dbReference type="NCBI Taxonomy" id="550983"/>
    <lineage>
        <taxon>Bacteria</taxon>
        <taxon>Pseudomonadati</taxon>
        <taxon>Bacteroidota</taxon>
        <taxon>Chitinophagia</taxon>
        <taxon>Chitinophagales</taxon>
        <taxon>Chitinophagaceae</taxon>
        <taxon>Niastella</taxon>
    </lineage>
</organism>
<dbReference type="Proteomes" id="UP000192276">
    <property type="component" value="Unassembled WGS sequence"/>
</dbReference>
<reference evidence="3" key="1">
    <citation type="submission" date="2016-04" db="EMBL/GenBank/DDBJ databases">
        <authorList>
            <person name="Chen L."/>
            <person name="Zhuang W."/>
            <person name="Wang G."/>
        </authorList>
    </citation>
    <scope>NUCLEOTIDE SEQUENCE [LARGE SCALE GENOMIC DNA]</scope>
    <source>
        <strain evidence="3">208</strain>
    </source>
</reference>
<keyword evidence="1" id="KW-0472">Membrane</keyword>
<comment type="caution">
    <text evidence="2">The sequence shown here is derived from an EMBL/GenBank/DDBJ whole genome shotgun (WGS) entry which is preliminary data.</text>
</comment>
<dbReference type="STRING" id="550983.A4R26_23840"/>
<protein>
    <submittedName>
        <fullName evidence="2">Uncharacterized protein</fullName>
    </submittedName>
</protein>
<dbReference type="AlphaFoldDB" id="A0A1V9FH15"/>
<gene>
    <name evidence="2" type="ORF">A4R26_23840</name>
</gene>
<proteinExistence type="predicted"/>
<feature type="transmembrane region" description="Helical" evidence="1">
    <location>
        <begin position="75"/>
        <end position="92"/>
    </location>
</feature>
<keyword evidence="1" id="KW-1133">Transmembrane helix</keyword>
<evidence type="ECO:0000313" key="2">
    <source>
        <dbReference type="EMBL" id="OQP57561.1"/>
    </source>
</evidence>
<keyword evidence="3" id="KW-1185">Reference proteome</keyword>
<keyword evidence="1" id="KW-0812">Transmembrane</keyword>
<evidence type="ECO:0000313" key="3">
    <source>
        <dbReference type="Proteomes" id="UP000192276"/>
    </source>
</evidence>
<evidence type="ECO:0000256" key="1">
    <source>
        <dbReference type="SAM" id="Phobius"/>
    </source>
</evidence>
<name>A0A1V9FH15_9BACT</name>
<sequence length="93" mass="11009">MRPFFIVGVKKNLVHAAELLHGIGGNIPVRLEWHVKNITLVLIFDACLTIDFGYWRTEYYYRTWHNKLIKSTVNGLLVLIYCKSIFLNYLFIY</sequence>